<evidence type="ECO:0000313" key="1">
    <source>
        <dbReference type="EMBL" id="GAA4117438.1"/>
    </source>
</evidence>
<dbReference type="Proteomes" id="UP001501495">
    <property type="component" value="Unassembled WGS sequence"/>
</dbReference>
<name>A0ABP7XJ79_9ACTN</name>
<accession>A0ABP7XJ79</accession>
<protein>
    <submittedName>
        <fullName evidence="1">Uncharacterized protein</fullName>
    </submittedName>
</protein>
<gene>
    <name evidence="1" type="ORF">GCM10022215_18070</name>
</gene>
<comment type="caution">
    <text evidence="1">The sequence shown here is derived from an EMBL/GenBank/DDBJ whole genome shotgun (WGS) entry which is preliminary data.</text>
</comment>
<proteinExistence type="predicted"/>
<organism evidence="1 2">
    <name type="scientific">Nocardioides fonticola</name>
    <dbReference type="NCBI Taxonomy" id="450363"/>
    <lineage>
        <taxon>Bacteria</taxon>
        <taxon>Bacillati</taxon>
        <taxon>Actinomycetota</taxon>
        <taxon>Actinomycetes</taxon>
        <taxon>Propionibacteriales</taxon>
        <taxon>Nocardioidaceae</taxon>
        <taxon>Nocardioides</taxon>
    </lineage>
</organism>
<reference evidence="2" key="1">
    <citation type="journal article" date="2019" name="Int. J. Syst. Evol. Microbiol.">
        <title>The Global Catalogue of Microorganisms (GCM) 10K type strain sequencing project: providing services to taxonomists for standard genome sequencing and annotation.</title>
        <authorList>
            <consortium name="The Broad Institute Genomics Platform"/>
            <consortium name="The Broad Institute Genome Sequencing Center for Infectious Disease"/>
            <person name="Wu L."/>
            <person name="Ma J."/>
        </authorList>
    </citation>
    <scope>NUCLEOTIDE SEQUENCE [LARGE SCALE GENOMIC DNA]</scope>
    <source>
        <strain evidence="2">JCM 16703</strain>
    </source>
</reference>
<keyword evidence="2" id="KW-1185">Reference proteome</keyword>
<sequence length="124" mass="12592">MYQVITPLVIIPHADRSKGGDWYGYSGSVVPEGLNDERCAVLAAEGFLAVLDDPVVNTGADTGADQGAGVKPAKKATADEVLEEVGTDVEKAKAVLAAELASAKPRTGLVTKLEAIVGADGGGD</sequence>
<dbReference type="EMBL" id="BAAAZH010000012">
    <property type="protein sequence ID" value="GAA4117438.1"/>
    <property type="molecule type" value="Genomic_DNA"/>
</dbReference>
<evidence type="ECO:0000313" key="2">
    <source>
        <dbReference type="Proteomes" id="UP001501495"/>
    </source>
</evidence>
<dbReference type="RefSeq" id="WP_344733003.1">
    <property type="nucleotide sequence ID" value="NZ_BAAAZH010000012.1"/>
</dbReference>